<feature type="binding site" evidence="6 8">
    <location>
        <position position="59"/>
    </location>
    <ligand>
        <name>substrate</name>
    </ligand>
</feature>
<dbReference type="Gene3D" id="3.40.50.1240">
    <property type="entry name" value="Phosphoglycerate mutase-like"/>
    <property type="match status" value="1"/>
</dbReference>
<feature type="binding site" evidence="6 8">
    <location>
        <begin position="7"/>
        <end position="14"/>
    </location>
    <ligand>
        <name>substrate</name>
    </ligand>
</feature>
<dbReference type="InterPro" id="IPR005952">
    <property type="entry name" value="Phosphogly_mut1"/>
</dbReference>
<name>A0A125W925_ENTFL</name>
<feature type="active site" description="Tele-phosphohistidine intermediate" evidence="6 7">
    <location>
        <position position="8"/>
    </location>
</feature>
<evidence type="ECO:0000256" key="1">
    <source>
        <dbReference type="ARBA" id="ARBA00000380"/>
    </source>
</evidence>
<dbReference type="InterPro" id="IPR013078">
    <property type="entry name" value="His_Pase_superF_clade-1"/>
</dbReference>
<gene>
    <name evidence="6" type="primary">gpmA</name>
    <name evidence="11" type="ORF">HMPREF9498_00540</name>
</gene>
<feature type="binding site" evidence="6 8">
    <location>
        <begin position="86"/>
        <end position="89"/>
    </location>
    <ligand>
        <name>substrate</name>
    </ligand>
</feature>
<dbReference type="EMBL" id="AEBR01000014">
    <property type="protein sequence ID" value="EFM83825.1"/>
    <property type="molecule type" value="Genomic_DNA"/>
</dbReference>
<dbReference type="SUPFAM" id="SSF53254">
    <property type="entry name" value="Phosphoglycerate mutase-like"/>
    <property type="match status" value="1"/>
</dbReference>
<comment type="catalytic activity">
    <reaction evidence="1 6 10">
        <text>(2R)-2-phosphoglycerate = (2R)-3-phosphoglycerate</text>
        <dbReference type="Rhea" id="RHEA:15901"/>
        <dbReference type="ChEBI" id="CHEBI:58272"/>
        <dbReference type="ChEBI" id="CHEBI:58289"/>
        <dbReference type="EC" id="5.4.2.11"/>
    </reaction>
</comment>
<dbReference type="GO" id="GO:0006096">
    <property type="term" value="P:glycolytic process"/>
    <property type="evidence" value="ECO:0007669"/>
    <property type="project" value="UniProtKB-UniRule"/>
</dbReference>
<feature type="binding site" evidence="6 8">
    <location>
        <begin position="113"/>
        <end position="114"/>
    </location>
    <ligand>
        <name>substrate</name>
    </ligand>
</feature>
<dbReference type="GO" id="GO:0006094">
    <property type="term" value="P:gluconeogenesis"/>
    <property type="evidence" value="ECO:0007669"/>
    <property type="project" value="UniProtKB-UniRule"/>
</dbReference>
<proteinExistence type="inferred from homology"/>
<evidence type="ECO:0000256" key="4">
    <source>
        <dbReference type="ARBA" id="ARBA00023152"/>
    </source>
</evidence>
<evidence type="ECO:0000256" key="7">
    <source>
        <dbReference type="PIRSR" id="PIRSR613078-1"/>
    </source>
</evidence>
<dbReference type="FunFam" id="3.40.50.1240:FF:000003">
    <property type="entry name" value="2,3-bisphosphoglycerate-dependent phosphoglycerate mutase"/>
    <property type="match status" value="1"/>
</dbReference>
<dbReference type="EC" id="5.4.2.11" evidence="6 10"/>
<keyword evidence="5 6" id="KW-0413">Isomerase</keyword>
<dbReference type="UniPathway" id="UPA00109">
    <property type="reaction ID" value="UER00186"/>
</dbReference>
<feature type="binding site" evidence="6 8">
    <location>
        <begin position="177"/>
        <end position="178"/>
    </location>
    <ligand>
        <name>substrate</name>
    </ligand>
</feature>
<comment type="function">
    <text evidence="6 10">Catalyzes the interconversion of 2-phosphoglycerate and 3-phosphoglycerate.</text>
</comment>
<evidence type="ECO:0000256" key="2">
    <source>
        <dbReference type="ARBA" id="ARBA00006717"/>
    </source>
</evidence>
<evidence type="ECO:0000256" key="5">
    <source>
        <dbReference type="ARBA" id="ARBA00023235"/>
    </source>
</evidence>
<dbReference type="NCBIfam" id="TIGR01258">
    <property type="entry name" value="pgm_1"/>
    <property type="match status" value="1"/>
</dbReference>
<evidence type="ECO:0000256" key="10">
    <source>
        <dbReference type="RuleBase" id="RU004512"/>
    </source>
</evidence>
<dbReference type="InterPro" id="IPR001345">
    <property type="entry name" value="PG/BPGM_mutase_AS"/>
</dbReference>
<dbReference type="HAMAP" id="MF_01039">
    <property type="entry name" value="PGAM_GpmA"/>
    <property type="match status" value="1"/>
</dbReference>
<dbReference type="PROSITE" id="PS00175">
    <property type="entry name" value="PG_MUTASE"/>
    <property type="match status" value="1"/>
</dbReference>
<feature type="binding site" evidence="6 8">
    <location>
        <begin position="20"/>
        <end position="21"/>
    </location>
    <ligand>
        <name>substrate</name>
    </ligand>
</feature>
<evidence type="ECO:0000313" key="11">
    <source>
        <dbReference type="EMBL" id="EFM83825.1"/>
    </source>
</evidence>
<comment type="caution">
    <text evidence="11">The sequence shown here is derived from an EMBL/GenBank/DDBJ whole genome shotgun (WGS) entry which is preliminary data.</text>
</comment>
<accession>A0A125W925</accession>
<evidence type="ECO:0000256" key="3">
    <source>
        <dbReference type="ARBA" id="ARBA00022432"/>
    </source>
</evidence>
<keyword evidence="3 6" id="KW-0312">Gluconeogenesis</keyword>
<feature type="active site" description="Proton donor/acceptor" evidence="6 7">
    <location>
        <position position="86"/>
    </location>
</feature>
<comment type="pathway">
    <text evidence="6 10">Carbohydrate degradation; glycolysis; pyruvate from D-glyceraldehyde 3-phosphate: step 3/5.</text>
</comment>
<feature type="binding site" evidence="6 8">
    <location>
        <position position="97"/>
    </location>
    <ligand>
        <name>substrate</name>
    </ligand>
</feature>
<dbReference type="HOGENOM" id="CLU_033323_1_1_9"/>
<dbReference type="GO" id="GO:0004619">
    <property type="term" value="F:phosphoglycerate mutase activity"/>
    <property type="evidence" value="ECO:0007669"/>
    <property type="project" value="UniProtKB-UniRule"/>
</dbReference>
<dbReference type="PIRSF" id="PIRSF000709">
    <property type="entry name" value="6PFK_2-Ptase"/>
    <property type="match status" value="1"/>
</dbReference>
<evidence type="ECO:0000256" key="6">
    <source>
        <dbReference type="HAMAP-Rule" id="MF_01039"/>
    </source>
</evidence>
<reference evidence="11 12" key="1">
    <citation type="submission" date="2010-07" db="EMBL/GenBank/DDBJ databases">
        <authorList>
            <person name="Sid Ahmed O."/>
        </authorList>
    </citation>
    <scope>NUCLEOTIDE SEQUENCE [LARGE SCALE GENOMIC DNA]</scope>
    <source>
        <strain evidence="11 12">TX4248</strain>
    </source>
</reference>
<dbReference type="CDD" id="cd07067">
    <property type="entry name" value="HP_PGM_like"/>
    <property type="match status" value="1"/>
</dbReference>
<evidence type="ECO:0000256" key="8">
    <source>
        <dbReference type="PIRSR" id="PIRSR613078-2"/>
    </source>
</evidence>
<evidence type="ECO:0000256" key="9">
    <source>
        <dbReference type="PIRSR" id="PIRSR613078-3"/>
    </source>
</evidence>
<dbReference type="PANTHER" id="PTHR11931">
    <property type="entry name" value="PHOSPHOGLYCERATE MUTASE"/>
    <property type="match status" value="1"/>
</dbReference>
<comment type="similarity">
    <text evidence="2 6">Belongs to the phosphoglycerate mutase family. BPG-dependent PGAM subfamily.</text>
</comment>
<dbReference type="Pfam" id="PF00300">
    <property type="entry name" value="His_Phos_1"/>
    <property type="match status" value="1"/>
</dbReference>
<feature type="site" description="Transition state stabilizer" evidence="6 9">
    <location>
        <position position="176"/>
    </location>
</feature>
<dbReference type="InterPro" id="IPR029033">
    <property type="entry name" value="His_PPase_superfam"/>
</dbReference>
<evidence type="ECO:0000313" key="12">
    <source>
        <dbReference type="Proteomes" id="UP000004846"/>
    </source>
</evidence>
<dbReference type="Proteomes" id="UP000004846">
    <property type="component" value="Unassembled WGS sequence"/>
</dbReference>
<organism evidence="11 12">
    <name type="scientific">Enterococcus faecalis TX4248</name>
    <dbReference type="NCBI Taxonomy" id="749495"/>
    <lineage>
        <taxon>Bacteria</taxon>
        <taxon>Bacillati</taxon>
        <taxon>Bacillota</taxon>
        <taxon>Bacilli</taxon>
        <taxon>Lactobacillales</taxon>
        <taxon>Enterococcaceae</taxon>
        <taxon>Enterococcus</taxon>
    </lineage>
</organism>
<dbReference type="AlphaFoldDB" id="A0A125W925"/>
<protein>
    <recommendedName>
        <fullName evidence="6 10">2,3-bisphosphoglycerate-dependent phosphoglycerate mutase</fullName>
        <shortName evidence="6">BPG-dependent PGAM</shortName>
        <shortName evidence="6">PGAM</shortName>
        <shortName evidence="6">Phosphoglyceromutase</shortName>
        <shortName evidence="6">dPGM</shortName>
        <ecNumber evidence="6 10">5.4.2.11</ecNumber>
    </recommendedName>
</protein>
<sequence length="222" mass="25770">MDVVLMRHGESEANFENYWTGWLDVSLTEKGQEQARKAGEKIKNAQIEFDAAFTSVLKRASLTCQIILEESDQLWIPTFKTWRLNERHYGALVGKNKDEMAREFGADQVKRWRRDYYEMPPLVEENHFDRRYAQLADQDIPHGENLQMTVQRVAPLWQDEIAPLLGSGKNVLITGHGNSLRALVKYLEDVPEDQMDTIDIPNAQPIHYRFDKNLQIVNKSIL</sequence>
<keyword evidence="4 6" id="KW-0324">Glycolysis</keyword>
<dbReference type="RefSeq" id="WP_002334632.1">
    <property type="nucleotide sequence ID" value="NZ_GL454420.1"/>
</dbReference>
<dbReference type="SMART" id="SM00855">
    <property type="entry name" value="PGAM"/>
    <property type="match status" value="1"/>
</dbReference>